<protein>
    <submittedName>
        <fullName evidence="1">Uncharacterized protein</fullName>
    </submittedName>
</protein>
<reference evidence="1" key="1">
    <citation type="submission" date="2018-01" db="EMBL/GenBank/DDBJ databases">
        <authorList>
            <person name="Regsiter A."/>
            <person name="William W."/>
        </authorList>
    </citation>
    <scope>NUCLEOTIDE SEQUENCE</scope>
    <source>
        <strain evidence="1">TRIP AH-1</strain>
    </source>
</reference>
<proteinExistence type="predicted"/>
<gene>
    <name evidence="1" type="ORF">PITCH_A360016</name>
</gene>
<organism evidence="1">
    <name type="scientific">uncultured Desulfobacterium sp</name>
    <dbReference type="NCBI Taxonomy" id="201089"/>
    <lineage>
        <taxon>Bacteria</taxon>
        <taxon>Pseudomonadati</taxon>
        <taxon>Thermodesulfobacteriota</taxon>
        <taxon>Desulfobacteria</taxon>
        <taxon>Desulfobacterales</taxon>
        <taxon>Desulfobacteriaceae</taxon>
        <taxon>Desulfobacterium</taxon>
        <taxon>environmental samples</taxon>
    </lineage>
</organism>
<dbReference type="EMBL" id="OJIN01000177">
    <property type="protein sequence ID" value="SPD74881.1"/>
    <property type="molecule type" value="Genomic_DNA"/>
</dbReference>
<evidence type="ECO:0000313" key="1">
    <source>
        <dbReference type="EMBL" id="SPD74881.1"/>
    </source>
</evidence>
<accession>A0A445MZV8</accession>
<name>A0A445MZV8_9BACT</name>
<sequence length="48" mass="5588">MINKEKTENFPPYNMEINKLQFQITKGLTSIAHICISNDFLAFIRNIS</sequence>
<dbReference type="AlphaFoldDB" id="A0A445MZV8"/>